<evidence type="ECO:0000313" key="3">
    <source>
        <dbReference type="EMBL" id="CAH1797480.1"/>
    </source>
</evidence>
<organism evidence="3 4">
    <name type="scientific">Owenia fusiformis</name>
    <name type="common">Polychaete worm</name>
    <dbReference type="NCBI Taxonomy" id="6347"/>
    <lineage>
        <taxon>Eukaryota</taxon>
        <taxon>Metazoa</taxon>
        <taxon>Spiralia</taxon>
        <taxon>Lophotrochozoa</taxon>
        <taxon>Annelida</taxon>
        <taxon>Polychaeta</taxon>
        <taxon>Sedentaria</taxon>
        <taxon>Canalipalpata</taxon>
        <taxon>Sabellida</taxon>
        <taxon>Oweniida</taxon>
        <taxon>Oweniidae</taxon>
        <taxon>Owenia</taxon>
    </lineage>
</organism>
<evidence type="ECO:0000313" key="4">
    <source>
        <dbReference type="Proteomes" id="UP000749559"/>
    </source>
</evidence>
<dbReference type="PANTHER" id="PTHR22028:SF5">
    <property type="entry name" value="COILED-COIL DOMAIN-CONTAINING PROTEIN 191"/>
    <property type="match status" value="1"/>
</dbReference>
<dbReference type="PANTHER" id="PTHR22028">
    <property type="entry name" value="SFI1 SPINDLE BODY DOMAIN-CONTAINING PROTEIN-RELATED"/>
    <property type="match status" value="1"/>
</dbReference>
<feature type="compositionally biased region" description="Basic and acidic residues" evidence="2">
    <location>
        <begin position="213"/>
        <end position="229"/>
    </location>
</feature>
<dbReference type="OrthoDB" id="6256972at2759"/>
<reference evidence="3" key="1">
    <citation type="submission" date="2022-03" db="EMBL/GenBank/DDBJ databases">
        <authorList>
            <person name="Martin C."/>
        </authorList>
    </citation>
    <scope>NUCLEOTIDE SEQUENCE</scope>
</reference>
<dbReference type="EMBL" id="CAIIXF020000010">
    <property type="protein sequence ID" value="CAH1797480.1"/>
    <property type="molecule type" value="Genomic_DNA"/>
</dbReference>
<feature type="coiled-coil region" evidence="1">
    <location>
        <begin position="267"/>
        <end position="323"/>
    </location>
</feature>
<feature type="region of interest" description="Disordered" evidence="2">
    <location>
        <begin position="493"/>
        <end position="584"/>
    </location>
</feature>
<gene>
    <name evidence="3" type="ORF">OFUS_LOCUS21756</name>
</gene>
<evidence type="ECO:0000256" key="1">
    <source>
        <dbReference type="SAM" id="Coils"/>
    </source>
</evidence>
<dbReference type="Proteomes" id="UP000749559">
    <property type="component" value="Unassembled WGS sequence"/>
</dbReference>
<name>A0A8S4PTY0_OWEFU</name>
<feature type="compositionally biased region" description="Polar residues" evidence="2">
    <location>
        <begin position="668"/>
        <end position="683"/>
    </location>
</feature>
<sequence>MRRNTVMTSNNAHLYKWKRSTQPRVYSRSQRVTSDDNIQDWVKKVEDVSNMAAAQTFGTSYVPRYSGTKLAQGVANQVHEESDIHTEAQELLSQWMQEKCNMDSEVQLDDSDDVNLYSGEKKTSVKSEWDKLLEAAGDSNDNLYMQHSARQRAQDMYDDVEGADEGDLVDSVLHAMLNKEVVKDDFLNDLGLTDPKKKYKDPRMKMELRHKQVKENREKRTRLEQEKQMEKKRKKEATFQAKQILMKEEKARNLHNKKEDEAIQKQMNLIRKQMADEQARINEEKIKKKLENEQKAEKAREALERLEHDEAEQLNALEAKKIERQRNIMRKIQHVEARKSADNLKMLQRHFSAWYQLLLDRRLKIGKARAMADWKCLLRAWNAWKSYSRSKRFERESQQHAMYMKIHHRQNEMAQEHYYQTLMKKCLQAWQLFVQQEVAQRELASFQEKTRSKMAAFLEAASTGKLWDGNEQSDRSQKDEIDTDRKVDEMFAEGSSKCHSGGGVTDRSDLSSARSTKSNSSLKKPTEPWQVTRRHVQLTKSQLAPQVPPINTNEDYDDDVSSNREKTRNARQTKRTTNKTSLQAENTFKNRHEAQQKILQEQQKQLREQKRLIEDLQFQQQNQLLQQQIQQQQMIQEQLNNLTPQSAAGVLSNLQHNIVIKEKDTNVEQDTARSNASKTTPRMPTSARSERSTASTSSKTSTNSKHSKFQQAMEERAAERARIKKEREERRMKEEEEKLERLKAEEEEMLKKQDEEKQARIALRREQKLLEKQKEKEKQEQASRMRELQEKADVHYRLSVMKYWGFIPLRKVAVQAKNDRNAADHFNNTCLMRHAFTRWDSKTRQVVSEKEKVADEYYDFLIVKRCMNNWKRCRQYMAIQQEKADMFYLKRLRARLFLAWVDVTTEEKISGWEKERIAREHNIWRLKRISFSNWRQYPIMLRQEREKEKRIMNLRRKVASMLPDFEGSSLKDSP</sequence>
<feature type="region of interest" description="Disordered" evidence="2">
    <location>
        <begin position="662"/>
        <end position="738"/>
    </location>
</feature>
<feature type="compositionally biased region" description="Basic and acidic residues" evidence="2">
    <location>
        <begin position="713"/>
        <end position="738"/>
    </location>
</feature>
<evidence type="ECO:0000256" key="2">
    <source>
        <dbReference type="SAM" id="MobiDB-lite"/>
    </source>
</evidence>
<protein>
    <submittedName>
        <fullName evidence="3">Uncharacterized protein</fullName>
    </submittedName>
</protein>
<keyword evidence="4" id="KW-1185">Reference proteome</keyword>
<feature type="coiled-coil region" evidence="1">
    <location>
        <begin position="589"/>
        <end position="642"/>
    </location>
</feature>
<feature type="region of interest" description="Disordered" evidence="2">
    <location>
        <begin position="213"/>
        <end position="237"/>
    </location>
</feature>
<feature type="compositionally biased region" description="Low complexity" evidence="2">
    <location>
        <begin position="692"/>
        <end position="704"/>
    </location>
</feature>
<accession>A0A8S4PTY0</accession>
<proteinExistence type="predicted"/>
<feature type="compositionally biased region" description="Polar residues" evidence="2">
    <location>
        <begin position="510"/>
        <end position="523"/>
    </location>
</feature>
<feature type="compositionally biased region" description="Polar residues" evidence="2">
    <location>
        <begin position="538"/>
        <end position="553"/>
    </location>
</feature>
<dbReference type="AlphaFoldDB" id="A0A8S4PTY0"/>
<comment type="caution">
    <text evidence="3">The sequence shown here is derived from an EMBL/GenBank/DDBJ whole genome shotgun (WGS) entry which is preliminary data.</text>
</comment>
<dbReference type="InterPro" id="IPR052270">
    <property type="entry name" value="CACF_protein"/>
</dbReference>
<keyword evidence="1" id="KW-0175">Coiled coil</keyword>